<comment type="caution">
    <text evidence="2">The sequence shown here is derived from an EMBL/GenBank/DDBJ whole genome shotgun (WGS) entry which is preliminary data.</text>
</comment>
<feature type="chain" id="PRO_5037727635" evidence="1">
    <location>
        <begin position="30"/>
        <end position="176"/>
    </location>
</feature>
<name>A0A941E528_9BURK</name>
<keyword evidence="1" id="KW-0732">Signal</keyword>
<dbReference type="AlphaFoldDB" id="A0A941E528"/>
<evidence type="ECO:0000313" key="3">
    <source>
        <dbReference type="Proteomes" id="UP000678545"/>
    </source>
</evidence>
<gene>
    <name evidence="2" type="ORF">KDM90_14460</name>
</gene>
<dbReference type="EMBL" id="JAGSPJ010000006">
    <property type="protein sequence ID" value="MBR7801207.1"/>
    <property type="molecule type" value="Genomic_DNA"/>
</dbReference>
<dbReference type="RefSeq" id="WP_212676328.1">
    <property type="nucleotide sequence ID" value="NZ_JAGSPJ010000006.1"/>
</dbReference>
<accession>A0A941E528</accession>
<reference evidence="2" key="1">
    <citation type="submission" date="2021-04" db="EMBL/GenBank/DDBJ databases">
        <title>novel species isolated from subtropical streams in China.</title>
        <authorList>
            <person name="Lu H."/>
        </authorList>
    </citation>
    <scope>NUCLEOTIDE SEQUENCE</scope>
    <source>
        <strain evidence="2">FT137W</strain>
    </source>
</reference>
<protein>
    <submittedName>
        <fullName evidence="2">Uncharacterized protein</fullName>
    </submittedName>
</protein>
<dbReference type="PROSITE" id="PS51257">
    <property type="entry name" value="PROKAR_LIPOPROTEIN"/>
    <property type="match status" value="1"/>
</dbReference>
<dbReference type="Proteomes" id="UP000678545">
    <property type="component" value="Unassembled WGS sequence"/>
</dbReference>
<organism evidence="2 3">
    <name type="scientific">Undibacterium fentianense</name>
    <dbReference type="NCBI Taxonomy" id="2828728"/>
    <lineage>
        <taxon>Bacteria</taxon>
        <taxon>Pseudomonadati</taxon>
        <taxon>Pseudomonadota</taxon>
        <taxon>Betaproteobacteria</taxon>
        <taxon>Burkholderiales</taxon>
        <taxon>Oxalobacteraceae</taxon>
        <taxon>Undibacterium</taxon>
    </lineage>
</organism>
<sequence length="176" mass="20392">MNPFKSFQKQILTYCMLAFFGCLSTPTFADNLFVGRYLSETRENFGRDKLGEYEIAVTFNESHKIFNITISQNGKLKYTLEGTPCIPEYVDYLNGRPEGKAEALCSTDKLKFPILVFAENGIRNPAPDYSKDPEKKKIVDKILMESGVKPFPWKPYIKTQYYAYVEWGFYGFRKVH</sequence>
<evidence type="ECO:0000256" key="1">
    <source>
        <dbReference type="SAM" id="SignalP"/>
    </source>
</evidence>
<proteinExistence type="predicted"/>
<feature type="signal peptide" evidence="1">
    <location>
        <begin position="1"/>
        <end position="29"/>
    </location>
</feature>
<keyword evidence="3" id="KW-1185">Reference proteome</keyword>
<evidence type="ECO:0000313" key="2">
    <source>
        <dbReference type="EMBL" id="MBR7801207.1"/>
    </source>
</evidence>